<dbReference type="Proteomes" id="UP000252405">
    <property type="component" value="Unassembled WGS sequence"/>
</dbReference>
<sequence length="389" mass="42523">MSRKAIRNMTLLLAAAFIVAVSIYNIERMADHSKSIQQIPQPQESQSPNVAVVEVAAATHQAYVEGVGSVEARFDLALNSRVSGQVKTVLDDFESGRLVTSGSLLATLEDSEFRASLESARETLANARVSYLEEQQELQQAQQEWTSSGLTGEPTSSLVLREPQLAAAEAALESARKAVAAAEENLDSTQVKAPFDAIVVSRDIAPGSYIQAGNEIGHLLSADMVEISIPLSASNWSILADEAEFLSGDYSVELRQTETGESWTGDVARVEKNLNVNTRQRSLIVKIEDPLSQETPLYPGTFLKARIPGRAVEGLWRLPASALSQRGEIWIVTEDNLLQAHDANTRFSDPEYIYVVPPDGYREAHVLVQPLSSYSEGMKVVPQRELTNE</sequence>
<name>A0A368TW48_9GAMM</name>
<dbReference type="Gene3D" id="1.10.287.470">
    <property type="entry name" value="Helix hairpin bin"/>
    <property type="match status" value="1"/>
</dbReference>
<evidence type="ECO:0000313" key="5">
    <source>
        <dbReference type="Proteomes" id="UP000252405"/>
    </source>
</evidence>
<gene>
    <name evidence="4" type="ORF">DU505_11915</name>
</gene>
<dbReference type="AlphaFoldDB" id="A0A368TW48"/>
<dbReference type="GO" id="GO:1990281">
    <property type="term" value="C:efflux pump complex"/>
    <property type="evidence" value="ECO:0007669"/>
    <property type="project" value="TreeGrafter"/>
</dbReference>
<dbReference type="OrthoDB" id="9781888at2"/>
<dbReference type="Gene3D" id="2.40.30.170">
    <property type="match status" value="1"/>
</dbReference>
<comment type="similarity">
    <text evidence="1">Belongs to the membrane fusion protein (MFP) (TC 8.A.1) family.</text>
</comment>
<dbReference type="RefSeq" id="WP_114479213.1">
    <property type="nucleotide sequence ID" value="NZ_QPII01000008.1"/>
</dbReference>
<comment type="caution">
    <text evidence="4">The sequence shown here is derived from an EMBL/GenBank/DDBJ whole genome shotgun (WGS) entry which is preliminary data.</text>
</comment>
<evidence type="ECO:0000313" key="4">
    <source>
        <dbReference type="EMBL" id="RCV88811.1"/>
    </source>
</evidence>
<reference evidence="4 5" key="1">
    <citation type="submission" date="2018-07" db="EMBL/GenBank/DDBJ databases">
        <title>Halomonas montanilacus sp. nov., isolated from Lake Pengyan on Tibetan Plateau.</title>
        <authorList>
            <person name="Lu H."/>
            <person name="Xing P."/>
            <person name="Wu Q."/>
        </authorList>
    </citation>
    <scope>NUCLEOTIDE SEQUENCE [LARGE SCALE GENOMIC DNA]</scope>
    <source>
        <strain evidence="4 5">PYC7W</strain>
    </source>
</reference>
<protein>
    <submittedName>
        <fullName evidence="4">Efflux RND transporter periplasmic adaptor subunit</fullName>
    </submittedName>
</protein>
<accession>A0A368TW48</accession>
<evidence type="ECO:0000259" key="3">
    <source>
        <dbReference type="Pfam" id="PF25973"/>
    </source>
</evidence>
<dbReference type="NCBIfam" id="TIGR01730">
    <property type="entry name" value="RND_mfp"/>
    <property type="match status" value="1"/>
</dbReference>
<keyword evidence="5" id="KW-1185">Reference proteome</keyword>
<feature type="coiled-coil region" evidence="2">
    <location>
        <begin position="117"/>
        <end position="192"/>
    </location>
</feature>
<dbReference type="GO" id="GO:0015562">
    <property type="term" value="F:efflux transmembrane transporter activity"/>
    <property type="evidence" value="ECO:0007669"/>
    <property type="project" value="TreeGrafter"/>
</dbReference>
<evidence type="ECO:0000256" key="2">
    <source>
        <dbReference type="SAM" id="Coils"/>
    </source>
</evidence>
<dbReference type="Gene3D" id="2.40.50.100">
    <property type="match status" value="1"/>
</dbReference>
<dbReference type="EMBL" id="QPII01000008">
    <property type="protein sequence ID" value="RCV88811.1"/>
    <property type="molecule type" value="Genomic_DNA"/>
</dbReference>
<proteinExistence type="inferred from homology"/>
<dbReference type="PANTHER" id="PTHR30469:SF12">
    <property type="entry name" value="MULTIDRUG RESISTANCE PROTEIN MDTA"/>
    <property type="match status" value="1"/>
</dbReference>
<dbReference type="PANTHER" id="PTHR30469">
    <property type="entry name" value="MULTIDRUG RESISTANCE PROTEIN MDTA"/>
    <property type="match status" value="1"/>
</dbReference>
<keyword evidence="2" id="KW-0175">Coiled coil</keyword>
<dbReference type="InterPro" id="IPR006143">
    <property type="entry name" value="RND_pump_MFP"/>
</dbReference>
<dbReference type="InterPro" id="IPR058647">
    <property type="entry name" value="BSH_CzcB-like"/>
</dbReference>
<feature type="domain" description="CzcB-like barrel-sandwich hybrid" evidence="3">
    <location>
        <begin position="79"/>
        <end position="216"/>
    </location>
</feature>
<dbReference type="SUPFAM" id="SSF111369">
    <property type="entry name" value="HlyD-like secretion proteins"/>
    <property type="match status" value="1"/>
</dbReference>
<dbReference type="Pfam" id="PF25973">
    <property type="entry name" value="BSH_CzcB"/>
    <property type="match status" value="1"/>
</dbReference>
<organism evidence="4 5">
    <name type="scientific">Billgrantia montanilacus</name>
    <dbReference type="NCBI Taxonomy" id="2282305"/>
    <lineage>
        <taxon>Bacteria</taxon>
        <taxon>Pseudomonadati</taxon>
        <taxon>Pseudomonadota</taxon>
        <taxon>Gammaproteobacteria</taxon>
        <taxon>Oceanospirillales</taxon>
        <taxon>Halomonadaceae</taxon>
        <taxon>Billgrantia</taxon>
    </lineage>
</organism>
<evidence type="ECO:0000256" key="1">
    <source>
        <dbReference type="ARBA" id="ARBA00009477"/>
    </source>
</evidence>